<dbReference type="RefSeq" id="WP_103287396.1">
    <property type="nucleotide sequence ID" value="NZ_LT981265.1"/>
</dbReference>
<organism evidence="1 2">
    <name type="scientific">Candidatus Nitrosocaldus cavascurensis</name>
    <dbReference type="NCBI Taxonomy" id="2058097"/>
    <lineage>
        <taxon>Archaea</taxon>
        <taxon>Nitrososphaerota</taxon>
        <taxon>Nitrososphaeria</taxon>
        <taxon>Candidatus Nitrosocaldales</taxon>
        <taxon>Candidatus Nitrosocaldaceae</taxon>
        <taxon>Candidatus Nitrosocaldus</taxon>
    </lineage>
</organism>
<reference evidence="2" key="1">
    <citation type="submission" date="2018-01" db="EMBL/GenBank/DDBJ databases">
        <authorList>
            <person name="Kerou L M."/>
        </authorList>
    </citation>
    <scope>NUCLEOTIDE SEQUENCE [LARGE SCALE GENOMIC DNA]</scope>
    <source>
        <strain evidence="2">SCU2</strain>
    </source>
</reference>
<dbReference type="GeneID" id="41594699"/>
<dbReference type="EMBL" id="LT981265">
    <property type="protein sequence ID" value="SPC33809.1"/>
    <property type="molecule type" value="Genomic_DNA"/>
</dbReference>
<dbReference type="CDD" id="cd22231">
    <property type="entry name" value="RHH_NikR_HicB-like"/>
    <property type="match status" value="1"/>
</dbReference>
<accession>A0A2K5AQC6</accession>
<name>A0A2K5AQC6_9ARCH</name>
<keyword evidence="2" id="KW-1185">Reference proteome</keyword>
<gene>
    <name evidence="1" type="ORF">NCAV_0617</name>
</gene>
<dbReference type="KEGG" id="ncv:NCAV_0617"/>
<evidence type="ECO:0000313" key="1">
    <source>
        <dbReference type="EMBL" id="SPC33809.1"/>
    </source>
</evidence>
<evidence type="ECO:0000313" key="2">
    <source>
        <dbReference type="Proteomes" id="UP000236248"/>
    </source>
</evidence>
<dbReference type="Proteomes" id="UP000236248">
    <property type="component" value="Chromosome NCAV"/>
</dbReference>
<protein>
    <submittedName>
        <fullName evidence="1">Uncharacterized protein</fullName>
    </submittedName>
</protein>
<sequence length="62" mass="7608">MAREDWDYIPLPKEMLKELDRYLASSEAKRYGIRSRAELLRFIVRRFMDEHLLQPTQVKQRI</sequence>
<dbReference type="AlphaFoldDB" id="A0A2K5AQC6"/>
<proteinExistence type="predicted"/>